<dbReference type="RefSeq" id="WP_171609565.1">
    <property type="nucleotide sequence ID" value="NZ_WHPF01000016.1"/>
</dbReference>
<accession>A0A8J8JWD0</accession>
<name>A0A8J8JWD0_9BACT</name>
<gene>
    <name evidence="1" type="ORF">GD597_19270</name>
</gene>
<dbReference type="AlphaFoldDB" id="A0A8J8JWD0"/>
<dbReference type="GO" id="GO:0016787">
    <property type="term" value="F:hydrolase activity"/>
    <property type="evidence" value="ECO:0007669"/>
    <property type="project" value="UniProtKB-KW"/>
</dbReference>
<dbReference type="EMBL" id="WHPF01000016">
    <property type="protein sequence ID" value="NNV57619.1"/>
    <property type="molecule type" value="Genomic_DNA"/>
</dbReference>
<sequence>MKIYFLSGLGADKTVFQFLDTPYYEPVFIDWMPPCQNESLPAYAKRLQESFIPNDSIVIGLSFGGMLATEMAKLHPTLKTILISSAKTSKEIPGFYQLGKYLPIHQAAPGALHKWFMLRSKWLFGLKDPASIDIYETLIKNSDPVFNRWAINALLNWNNSVVPDNLVHIHGTHDKILPYKNVCCNYTIKKGEHLMVMDKAGEVSTIIRQVLKEKFSLPNAFS</sequence>
<keyword evidence="1" id="KW-0378">Hydrolase</keyword>
<reference evidence="1" key="1">
    <citation type="submission" date="2019-10" db="EMBL/GenBank/DDBJ databases">
        <title>Draft genome sequence of Panacibacter sp. KCS-6.</title>
        <authorList>
            <person name="Yim K.J."/>
        </authorList>
    </citation>
    <scope>NUCLEOTIDE SEQUENCE</scope>
    <source>
        <strain evidence="1">KCS-6</strain>
    </source>
</reference>
<protein>
    <submittedName>
        <fullName evidence="1">Alpha/beta hydrolase</fullName>
    </submittedName>
</protein>
<keyword evidence="2" id="KW-1185">Reference proteome</keyword>
<dbReference type="Gene3D" id="3.40.50.1820">
    <property type="entry name" value="alpha/beta hydrolase"/>
    <property type="match status" value="1"/>
</dbReference>
<dbReference type="SUPFAM" id="SSF53474">
    <property type="entry name" value="alpha/beta-Hydrolases"/>
    <property type="match status" value="1"/>
</dbReference>
<dbReference type="InterPro" id="IPR029058">
    <property type="entry name" value="AB_hydrolase_fold"/>
</dbReference>
<dbReference type="Proteomes" id="UP000598971">
    <property type="component" value="Unassembled WGS sequence"/>
</dbReference>
<organism evidence="1 2">
    <name type="scientific">Limnovirga soli</name>
    <dbReference type="NCBI Taxonomy" id="2656915"/>
    <lineage>
        <taxon>Bacteria</taxon>
        <taxon>Pseudomonadati</taxon>
        <taxon>Bacteroidota</taxon>
        <taxon>Chitinophagia</taxon>
        <taxon>Chitinophagales</taxon>
        <taxon>Chitinophagaceae</taxon>
        <taxon>Limnovirga</taxon>
    </lineage>
</organism>
<comment type="caution">
    <text evidence="1">The sequence shown here is derived from an EMBL/GenBank/DDBJ whole genome shotgun (WGS) entry which is preliminary data.</text>
</comment>
<evidence type="ECO:0000313" key="1">
    <source>
        <dbReference type="EMBL" id="NNV57619.1"/>
    </source>
</evidence>
<evidence type="ECO:0000313" key="2">
    <source>
        <dbReference type="Proteomes" id="UP000598971"/>
    </source>
</evidence>
<proteinExistence type="predicted"/>